<protein>
    <submittedName>
        <fullName evidence="1">Uncharacterized protein MANES_15G048800</fullName>
    </submittedName>
</protein>
<evidence type="ECO:0000313" key="1">
    <source>
        <dbReference type="EMBL" id="MBW93602.1"/>
    </source>
</evidence>
<proteinExistence type="predicted"/>
<dbReference type="AlphaFoldDB" id="A0A2P2JJF0"/>
<dbReference type="EMBL" id="GGEC01013119">
    <property type="protein sequence ID" value="MBW93602.1"/>
    <property type="molecule type" value="Transcribed_RNA"/>
</dbReference>
<sequence length="125" mass="14436">MVWPMMARTSSSFLALPVTKVTGPESTFFAVVAISLSRPRLFSLPVSRSPVFFLFFFLSLTKWRNMLRCTVCSQYLCYYCLFTHKPDFFVGKSKVDLYGQLETWSGRSELMSDVWLWDDFILGVG</sequence>
<organism evidence="1">
    <name type="scientific">Rhizophora mucronata</name>
    <name type="common">Asiatic mangrove</name>
    <dbReference type="NCBI Taxonomy" id="61149"/>
    <lineage>
        <taxon>Eukaryota</taxon>
        <taxon>Viridiplantae</taxon>
        <taxon>Streptophyta</taxon>
        <taxon>Embryophyta</taxon>
        <taxon>Tracheophyta</taxon>
        <taxon>Spermatophyta</taxon>
        <taxon>Magnoliopsida</taxon>
        <taxon>eudicotyledons</taxon>
        <taxon>Gunneridae</taxon>
        <taxon>Pentapetalae</taxon>
        <taxon>rosids</taxon>
        <taxon>fabids</taxon>
        <taxon>Malpighiales</taxon>
        <taxon>Rhizophoraceae</taxon>
        <taxon>Rhizophora</taxon>
    </lineage>
</organism>
<accession>A0A2P2JJF0</accession>
<dbReference type="EMBL" id="GGEC01013120">
    <property type="protein sequence ID" value="MBW93603.1"/>
    <property type="molecule type" value="Transcribed_RNA"/>
</dbReference>
<reference evidence="1" key="1">
    <citation type="submission" date="2018-02" db="EMBL/GenBank/DDBJ databases">
        <title>Rhizophora mucronata_Transcriptome.</title>
        <authorList>
            <person name="Meera S.P."/>
            <person name="Sreeshan A."/>
            <person name="Augustine A."/>
        </authorList>
    </citation>
    <scope>NUCLEOTIDE SEQUENCE</scope>
    <source>
        <tissue evidence="1">Leaf</tissue>
    </source>
</reference>
<name>A0A2P2JJF0_RHIMU</name>